<dbReference type="Proteomes" id="UP001465668">
    <property type="component" value="Unassembled WGS sequence"/>
</dbReference>
<proteinExistence type="predicted"/>
<evidence type="ECO:0000313" key="4">
    <source>
        <dbReference type="Proteomes" id="UP001465668"/>
    </source>
</evidence>
<feature type="region of interest" description="Disordered" evidence="1">
    <location>
        <begin position="608"/>
        <end position="637"/>
    </location>
</feature>
<keyword evidence="2" id="KW-0812">Transmembrane</keyword>
<evidence type="ECO:0000256" key="1">
    <source>
        <dbReference type="SAM" id="MobiDB-lite"/>
    </source>
</evidence>
<feature type="transmembrane region" description="Helical" evidence="2">
    <location>
        <begin position="552"/>
        <end position="572"/>
    </location>
</feature>
<organism evidence="3 4">
    <name type="scientific">Seiridium cardinale</name>
    <dbReference type="NCBI Taxonomy" id="138064"/>
    <lineage>
        <taxon>Eukaryota</taxon>
        <taxon>Fungi</taxon>
        <taxon>Dikarya</taxon>
        <taxon>Ascomycota</taxon>
        <taxon>Pezizomycotina</taxon>
        <taxon>Sordariomycetes</taxon>
        <taxon>Xylariomycetidae</taxon>
        <taxon>Amphisphaeriales</taxon>
        <taxon>Sporocadaceae</taxon>
        <taxon>Seiridium</taxon>
    </lineage>
</organism>
<name>A0ABR2XKQ7_9PEZI</name>
<dbReference type="EMBL" id="JARVKM010000043">
    <property type="protein sequence ID" value="KAK9774232.1"/>
    <property type="molecule type" value="Genomic_DNA"/>
</dbReference>
<reference evidence="3 4" key="1">
    <citation type="submission" date="2024-02" db="EMBL/GenBank/DDBJ databases">
        <title>First draft genome assembly of two strains of Seiridium cardinale.</title>
        <authorList>
            <person name="Emiliani G."/>
            <person name="Scali E."/>
        </authorList>
    </citation>
    <scope>NUCLEOTIDE SEQUENCE [LARGE SCALE GENOMIC DNA]</scope>
    <source>
        <strain evidence="3 4">BM-138-000479</strain>
    </source>
</reference>
<keyword evidence="4" id="KW-1185">Reference proteome</keyword>
<feature type="transmembrane region" description="Helical" evidence="2">
    <location>
        <begin position="129"/>
        <end position="151"/>
    </location>
</feature>
<gene>
    <name evidence="3" type="ORF">SCAR479_09096</name>
</gene>
<feature type="transmembrane region" description="Helical" evidence="2">
    <location>
        <begin position="12"/>
        <end position="30"/>
    </location>
</feature>
<feature type="transmembrane region" description="Helical" evidence="2">
    <location>
        <begin position="50"/>
        <end position="72"/>
    </location>
</feature>
<sequence length="637" mass="68598">MLRSKKQTISDAGVIIGLVAVIVILLWAHFASPTIAVGSLSLIKSTLLKVGVTVAATLFMLIVSSSIQQALIRTLEDRLRGLGRDRTTGVDPLIGNDDNDQDTLERLNQEWRAILRIDTFVEKLHNYRVFFTFLMCTLITTSIVVSLTPTLTTKPVPYTPMIPDTSIGQFSTANNRSCVGVCENCDVTQGLPTAYIWAKDQEFAAGGALDMANVTVYYAAYDADCPQTRMIQLASGINTDNPDDHVYAQSGVAVERTAMGAPASLYEGGALLNLSAQYGQALVRTTQCVPVMTSNPVRCRTGGQTKIETATVLSVQGVNITAFGLIWLRGLEQSRFYLRYGSRNLTTDSTMANYLRPMSNDTLNDVGKAYITFGAVTDPKGQTPFASYLAGIVGDPDKEAGVAGGSSYTVSCVVDPRNVFEYRSVTLNLHALGDNKASNMAQYLSGAGPCTPVNPTIGDKLFATAGTAAHYLVNENRGMDGYFATIARLAGYGRNSSFAFPDSSNYLEDVLGVVSALAVSKMQMGNGTLATAVNDQSTAYVDVTRLGTDSGWILWLLLPPVASLLALTYLGLWRQSEPGGAGFNGKEDERPKQYTAESLHELIGLGWSAGRNSQGLEPSDVESNYDFPQAPEQGMRR</sequence>
<comment type="caution">
    <text evidence="3">The sequence shown here is derived from an EMBL/GenBank/DDBJ whole genome shotgun (WGS) entry which is preliminary data.</text>
</comment>
<evidence type="ECO:0000256" key="2">
    <source>
        <dbReference type="SAM" id="Phobius"/>
    </source>
</evidence>
<keyword evidence="2" id="KW-1133">Transmembrane helix</keyword>
<evidence type="ECO:0000313" key="3">
    <source>
        <dbReference type="EMBL" id="KAK9774232.1"/>
    </source>
</evidence>
<accession>A0ABR2XKQ7</accession>
<keyword evidence="2" id="KW-0472">Membrane</keyword>
<protein>
    <submittedName>
        <fullName evidence="3">Uncharacterized protein</fullName>
    </submittedName>
</protein>